<comment type="caution">
    <text evidence="3">The sequence shown here is derived from an EMBL/GenBank/DDBJ whole genome shotgun (WGS) entry which is preliminary data.</text>
</comment>
<dbReference type="Gene3D" id="3.40.570.10">
    <property type="entry name" value="Extracellular Endonuclease, subunit A"/>
    <property type="match status" value="1"/>
</dbReference>
<feature type="region of interest" description="Disordered" evidence="1">
    <location>
        <begin position="1"/>
        <end position="59"/>
    </location>
</feature>
<dbReference type="Proteomes" id="UP001501126">
    <property type="component" value="Unassembled WGS sequence"/>
</dbReference>
<evidence type="ECO:0000313" key="4">
    <source>
        <dbReference type="Proteomes" id="UP001501126"/>
    </source>
</evidence>
<feature type="domain" description="eCIS core" evidence="2">
    <location>
        <begin position="55"/>
        <end position="120"/>
    </location>
</feature>
<dbReference type="InterPro" id="IPR025295">
    <property type="entry name" value="eCIS_core_dom"/>
</dbReference>
<name>A0ABN1MKX5_9FLAO</name>
<dbReference type="RefSeq" id="WP_343784351.1">
    <property type="nucleotide sequence ID" value="NZ_BAAAFH010000003.1"/>
</dbReference>
<proteinExistence type="predicted"/>
<protein>
    <recommendedName>
        <fullName evidence="2">eCIS core domain-containing protein</fullName>
    </recommendedName>
</protein>
<dbReference type="EMBL" id="BAAAFH010000003">
    <property type="protein sequence ID" value="GAA0873876.1"/>
    <property type="molecule type" value="Genomic_DNA"/>
</dbReference>
<reference evidence="3 4" key="1">
    <citation type="journal article" date="2019" name="Int. J. Syst. Evol. Microbiol.">
        <title>The Global Catalogue of Microorganisms (GCM) 10K type strain sequencing project: providing services to taxonomists for standard genome sequencing and annotation.</title>
        <authorList>
            <consortium name="The Broad Institute Genomics Platform"/>
            <consortium name="The Broad Institute Genome Sequencing Center for Infectious Disease"/>
            <person name="Wu L."/>
            <person name="Ma J."/>
        </authorList>
    </citation>
    <scope>NUCLEOTIDE SEQUENCE [LARGE SCALE GENOMIC DNA]</scope>
    <source>
        <strain evidence="3 4">JCM 16083</strain>
    </source>
</reference>
<dbReference type="InterPro" id="IPR044929">
    <property type="entry name" value="DNA/RNA_non-sp_Endonuclease_sf"/>
</dbReference>
<accession>A0ABN1MKX5</accession>
<evidence type="ECO:0000256" key="1">
    <source>
        <dbReference type="SAM" id="MobiDB-lite"/>
    </source>
</evidence>
<keyword evidence="4" id="KW-1185">Reference proteome</keyword>
<dbReference type="Pfam" id="PF13699">
    <property type="entry name" value="eCIS_core"/>
    <property type="match status" value="1"/>
</dbReference>
<sequence length="483" mass="53536">MKAAVNKSEPIQSKEKSASNQKGIGSVLQAYKEGMTQLQSLEKEPVQRKPNNTGLPDNLKSGIENLSGYSMDDVKVHYNSSQPATLQAHAYAQGTDIHVAPGQEKHLAHEAWHVVQQKQGRVKPTMQMKGTVPVNDDAGLEKEADVMGAKALQMKSSNSENKLVSNNNSNLLQLKSEVVWNSQQFNYLDRNGERKTKEVGGSMTAMLDPDTPIKGANAKSTFQKDMYDDLKLYWNPGAKYWVRGHLLNANLGGPNVAPNLFPITGHANGDHLNYVENHVKNWIIGGKKVKYSVIAKQETGDVTIGQESVPNAAGSLNCQAEIIGEDKKISRLIKSEPVQRPSKNGAVLAGHTSSWQRNEFQGDNQYDKLFIDWTEDQLKFTLHLINNNFNYRDAISSVPITLDELGAIHDTLNEIKSIIENESEDHDLNDGESSDTQTDTVGSQVINAALKEWLQTSFSDSKAEEWLTAKRDSNTINEYKYSS</sequence>
<evidence type="ECO:0000259" key="2">
    <source>
        <dbReference type="Pfam" id="PF13699"/>
    </source>
</evidence>
<gene>
    <name evidence="3" type="ORF">GCM10009118_02840</name>
</gene>
<evidence type="ECO:0000313" key="3">
    <source>
        <dbReference type="EMBL" id="GAA0873876.1"/>
    </source>
</evidence>
<organism evidence="3 4">
    <name type="scientific">Wandonia haliotis</name>
    <dbReference type="NCBI Taxonomy" id="574963"/>
    <lineage>
        <taxon>Bacteria</taxon>
        <taxon>Pseudomonadati</taxon>
        <taxon>Bacteroidota</taxon>
        <taxon>Flavobacteriia</taxon>
        <taxon>Flavobacteriales</taxon>
        <taxon>Crocinitomicaceae</taxon>
        <taxon>Wandonia</taxon>
    </lineage>
</organism>